<keyword evidence="1" id="KW-0472">Membrane</keyword>
<comment type="caution">
    <text evidence="2">The sequence shown here is derived from an EMBL/GenBank/DDBJ whole genome shotgun (WGS) entry which is preliminary data.</text>
</comment>
<sequence>MYGLDLMKLLFLLAIILILWFSFTLIIRRWLNVERPKWSSYNHVNGKHKRIDWIIRIAAIFMLIAGYIINMSRDPANWYWFLQPWFILIIFIFAIQIVRAVMEQKYAQNPNAYKVTIGEIIFIFLLFFTLFQTDFFGLV</sequence>
<dbReference type="Proteomes" id="UP000480246">
    <property type="component" value="Unassembled WGS sequence"/>
</dbReference>
<organism evidence="2 3">
    <name type="scientific">Gracilibacillus oryzae</name>
    <dbReference type="NCBI Taxonomy" id="1672701"/>
    <lineage>
        <taxon>Bacteria</taxon>
        <taxon>Bacillati</taxon>
        <taxon>Bacillota</taxon>
        <taxon>Bacilli</taxon>
        <taxon>Bacillales</taxon>
        <taxon>Bacillaceae</taxon>
        <taxon>Gracilibacillus</taxon>
    </lineage>
</organism>
<keyword evidence="1" id="KW-0812">Transmembrane</keyword>
<dbReference type="Pfam" id="PF13789">
    <property type="entry name" value="DUF4181"/>
    <property type="match status" value="1"/>
</dbReference>
<feature type="transmembrane region" description="Helical" evidence="1">
    <location>
        <begin position="112"/>
        <end position="131"/>
    </location>
</feature>
<evidence type="ECO:0000313" key="2">
    <source>
        <dbReference type="EMBL" id="KAB8130297.1"/>
    </source>
</evidence>
<proteinExistence type="predicted"/>
<feature type="transmembrane region" description="Helical" evidence="1">
    <location>
        <begin position="53"/>
        <end position="72"/>
    </location>
</feature>
<gene>
    <name evidence="2" type="ORF">F9U64_14330</name>
</gene>
<reference evidence="2 3" key="1">
    <citation type="submission" date="2019-10" db="EMBL/GenBank/DDBJ databases">
        <title>Gracilibacillus sp. nov. isolated from rice seeds.</title>
        <authorList>
            <person name="He S."/>
        </authorList>
    </citation>
    <scope>NUCLEOTIDE SEQUENCE [LARGE SCALE GENOMIC DNA]</scope>
    <source>
        <strain evidence="2 3">TD8</strain>
    </source>
</reference>
<keyword evidence="3" id="KW-1185">Reference proteome</keyword>
<dbReference type="AlphaFoldDB" id="A0A7C8KSY1"/>
<dbReference type="EMBL" id="WEID01000071">
    <property type="protein sequence ID" value="KAB8130297.1"/>
    <property type="molecule type" value="Genomic_DNA"/>
</dbReference>
<evidence type="ECO:0000256" key="1">
    <source>
        <dbReference type="SAM" id="Phobius"/>
    </source>
</evidence>
<keyword evidence="1" id="KW-1133">Transmembrane helix</keyword>
<name>A0A7C8KSY1_9BACI</name>
<dbReference type="RefSeq" id="WP_153404899.1">
    <property type="nucleotide sequence ID" value="NZ_ML762434.1"/>
</dbReference>
<protein>
    <submittedName>
        <fullName evidence="2">DUF4181 domain-containing protein</fullName>
    </submittedName>
</protein>
<dbReference type="InterPro" id="IPR025441">
    <property type="entry name" value="DUF4181"/>
</dbReference>
<dbReference type="OrthoDB" id="2428213at2"/>
<feature type="transmembrane region" description="Helical" evidence="1">
    <location>
        <begin position="78"/>
        <end position="100"/>
    </location>
</feature>
<feature type="transmembrane region" description="Helical" evidence="1">
    <location>
        <begin position="6"/>
        <end position="27"/>
    </location>
</feature>
<evidence type="ECO:0000313" key="3">
    <source>
        <dbReference type="Proteomes" id="UP000480246"/>
    </source>
</evidence>
<accession>A0A7C8KSY1</accession>